<protein>
    <recommendedName>
        <fullName evidence="2">CobW/HypB/UreG nucleotide-binding domain-containing protein</fullName>
    </recommendedName>
</protein>
<accession>X0UG14</accession>
<dbReference type="InterPro" id="IPR004948">
    <property type="entry name" value="Nuc-triphosphatase_THEP1"/>
</dbReference>
<dbReference type="Pfam" id="PF03266">
    <property type="entry name" value="NTPase_1"/>
    <property type="match status" value="1"/>
</dbReference>
<dbReference type="EMBL" id="BARS01011143">
    <property type="protein sequence ID" value="GAF99352.1"/>
    <property type="molecule type" value="Genomic_DNA"/>
</dbReference>
<reference evidence="1" key="1">
    <citation type="journal article" date="2014" name="Front. Microbiol.">
        <title>High frequency of phylogenetically diverse reductive dehalogenase-homologous genes in deep subseafloor sedimentary metagenomes.</title>
        <authorList>
            <person name="Kawai M."/>
            <person name="Futagami T."/>
            <person name="Toyoda A."/>
            <person name="Takaki Y."/>
            <person name="Nishi S."/>
            <person name="Hori S."/>
            <person name="Arai W."/>
            <person name="Tsubouchi T."/>
            <person name="Morono Y."/>
            <person name="Uchiyama I."/>
            <person name="Ito T."/>
            <person name="Fujiyama A."/>
            <person name="Inagaki F."/>
            <person name="Takami H."/>
        </authorList>
    </citation>
    <scope>NUCLEOTIDE SEQUENCE</scope>
    <source>
        <strain evidence="1">Expedition CK06-06</strain>
    </source>
</reference>
<sequence>MGESVKVGITGLPGAGKTYALLKVIEMLEADELTVGGMITESIIVDDKRVGFYVMDWARK</sequence>
<proteinExistence type="predicted"/>
<evidence type="ECO:0000313" key="1">
    <source>
        <dbReference type="EMBL" id="GAF99352.1"/>
    </source>
</evidence>
<gene>
    <name evidence="1" type="ORF">S01H1_20379</name>
</gene>
<dbReference type="InterPro" id="IPR027417">
    <property type="entry name" value="P-loop_NTPase"/>
</dbReference>
<name>X0UG14_9ZZZZ</name>
<organism evidence="1">
    <name type="scientific">marine sediment metagenome</name>
    <dbReference type="NCBI Taxonomy" id="412755"/>
    <lineage>
        <taxon>unclassified sequences</taxon>
        <taxon>metagenomes</taxon>
        <taxon>ecological metagenomes</taxon>
    </lineage>
</organism>
<comment type="caution">
    <text evidence="1">The sequence shown here is derived from an EMBL/GenBank/DDBJ whole genome shotgun (WGS) entry which is preliminary data.</text>
</comment>
<feature type="non-terminal residue" evidence="1">
    <location>
        <position position="60"/>
    </location>
</feature>
<dbReference type="GO" id="GO:0017111">
    <property type="term" value="F:ribonucleoside triphosphate phosphatase activity"/>
    <property type="evidence" value="ECO:0007669"/>
    <property type="project" value="InterPro"/>
</dbReference>
<dbReference type="Gene3D" id="3.40.50.300">
    <property type="entry name" value="P-loop containing nucleotide triphosphate hydrolases"/>
    <property type="match status" value="1"/>
</dbReference>
<dbReference type="SUPFAM" id="SSF52540">
    <property type="entry name" value="P-loop containing nucleoside triphosphate hydrolases"/>
    <property type="match status" value="1"/>
</dbReference>
<evidence type="ECO:0008006" key="2">
    <source>
        <dbReference type="Google" id="ProtNLM"/>
    </source>
</evidence>
<dbReference type="AlphaFoldDB" id="X0UG14"/>